<keyword evidence="1" id="KW-0812">Transmembrane</keyword>
<gene>
    <name evidence="2" type="ORF">SAMN05421546_0978</name>
</gene>
<protein>
    <submittedName>
        <fullName evidence="2">Uncharacterized protein</fullName>
    </submittedName>
</protein>
<feature type="transmembrane region" description="Helical" evidence="1">
    <location>
        <begin position="26"/>
        <end position="44"/>
    </location>
</feature>
<evidence type="ECO:0000256" key="1">
    <source>
        <dbReference type="SAM" id="Phobius"/>
    </source>
</evidence>
<dbReference type="Proteomes" id="UP000241788">
    <property type="component" value="Unassembled WGS sequence"/>
</dbReference>
<dbReference type="STRING" id="1604334.SAMN05421546_0978"/>
<reference evidence="3" key="1">
    <citation type="submission" date="2017-01" db="EMBL/GenBank/DDBJ databases">
        <authorList>
            <person name="Varghese N."/>
            <person name="Submissions S."/>
        </authorList>
    </citation>
    <scope>NUCLEOTIDE SEQUENCE [LARGE SCALE GENOMIC DNA]</scope>
    <source>
        <strain evidence="3">UM1</strain>
    </source>
</reference>
<evidence type="ECO:0000313" key="3">
    <source>
        <dbReference type="Proteomes" id="UP000241788"/>
    </source>
</evidence>
<proteinExistence type="predicted"/>
<dbReference type="OrthoDB" id="6058116at2"/>
<accession>A0A1N6RE94</accession>
<name>A0A1N6RE94_9GAMM</name>
<dbReference type="AlphaFoldDB" id="A0A1N6RE94"/>
<dbReference type="EMBL" id="FTLW01000002">
    <property type="protein sequence ID" value="SIQ27153.1"/>
    <property type="molecule type" value="Genomic_DNA"/>
</dbReference>
<keyword evidence="3" id="KW-1185">Reference proteome</keyword>
<sequence>MYWLLLPAAALALILALRTPSPGLMLMWFCVVFAALAAWTWFRYRQLFPVRDTSADLTPLDPAELARLRFQAQANREAEASARLAAESEALHPIHPIAHPAPSHHVPDVTQMPIAPGPAAVERPLTGRAVFVVPDEPSSVIIPGERST</sequence>
<organism evidence="2 3">
    <name type="scientific">Solilutibacter tolerans</name>
    <dbReference type="NCBI Taxonomy" id="1604334"/>
    <lineage>
        <taxon>Bacteria</taxon>
        <taxon>Pseudomonadati</taxon>
        <taxon>Pseudomonadota</taxon>
        <taxon>Gammaproteobacteria</taxon>
        <taxon>Lysobacterales</taxon>
        <taxon>Lysobacteraceae</taxon>
        <taxon>Solilutibacter</taxon>
    </lineage>
</organism>
<evidence type="ECO:0000313" key="2">
    <source>
        <dbReference type="EMBL" id="SIQ27153.1"/>
    </source>
</evidence>
<keyword evidence="1" id="KW-1133">Transmembrane helix</keyword>
<dbReference type="RefSeq" id="WP_076585831.1">
    <property type="nucleotide sequence ID" value="NZ_FTLW01000002.1"/>
</dbReference>
<keyword evidence="1" id="KW-0472">Membrane</keyword>